<sequence length="305" mass="34386">MAKSKDLKVFLESSLNEIFKATVSDILESVDQTLSEYKGKIQRIETENEDLRRRLHDQDNKDSIVKDLRSNQDAVHLPDLSRRTCSSHSSVSQSQKPIKTQGDERRSSRRQQKDKMPQSRGSVSITDPAAQQEPECLQNISASMFKNIKTEPDMEDDYAIDLSKPPSPLNLASKQIKTESAEVNYIIPEEYDEYLQSPLDTDVDSRDSDSEVKVTIVSDSHMAMEMGDDEGGHFVESEGRLRHNDTGEAEPEEDPFLTYYPDMGTDPAGMSGEDILPTLNSAEPSKNAQGFYNCTQFLDQNYFTP</sequence>
<feature type="compositionally biased region" description="Low complexity" evidence="2">
    <location>
        <begin position="86"/>
        <end position="95"/>
    </location>
</feature>
<evidence type="ECO:0000256" key="1">
    <source>
        <dbReference type="SAM" id="Coils"/>
    </source>
</evidence>
<reference evidence="3 4" key="1">
    <citation type="submission" date="2021-04" db="EMBL/GenBank/DDBJ databases">
        <authorList>
            <person name="De Guttry C."/>
            <person name="Zahm M."/>
            <person name="Klopp C."/>
            <person name="Cabau C."/>
            <person name="Louis A."/>
            <person name="Berthelot C."/>
            <person name="Parey E."/>
            <person name="Roest Crollius H."/>
            <person name="Montfort J."/>
            <person name="Robinson-Rechavi M."/>
            <person name="Bucao C."/>
            <person name="Bouchez O."/>
            <person name="Gislard M."/>
            <person name="Lluch J."/>
            <person name="Milhes M."/>
            <person name="Lampietro C."/>
            <person name="Lopez Roques C."/>
            <person name="Donnadieu C."/>
            <person name="Braasch I."/>
            <person name="Desvignes T."/>
            <person name="Postlethwait J."/>
            <person name="Bobe J."/>
            <person name="Wedekind C."/>
            <person name="Guiguen Y."/>
        </authorList>
    </citation>
    <scope>NUCLEOTIDE SEQUENCE [LARGE SCALE GENOMIC DNA]</scope>
    <source>
        <strain evidence="3">Cs_M1</strain>
        <tissue evidence="3">Blood</tissue>
    </source>
</reference>
<name>A0AAN8LZB2_9TELE</name>
<evidence type="ECO:0000256" key="2">
    <source>
        <dbReference type="SAM" id="MobiDB-lite"/>
    </source>
</evidence>
<gene>
    <name evidence="3" type="ORF">J4Q44_G00135260</name>
</gene>
<feature type="compositionally biased region" description="Basic and acidic residues" evidence="2">
    <location>
        <begin position="101"/>
        <end position="117"/>
    </location>
</feature>
<feature type="region of interest" description="Disordered" evidence="2">
    <location>
        <begin position="73"/>
        <end position="134"/>
    </location>
</feature>
<dbReference type="Proteomes" id="UP001356427">
    <property type="component" value="Unassembled WGS sequence"/>
</dbReference>
<organism evidence="3 4">
    <name type="scientific">Coregonus suidteri</name>
    <dbReference type="NCBI Taxonomy" id="861788"/>
    <lineage>
        <taxon>Eukaryota</taxon>
        <taxon>Metazoa</taxon>
        <taxon>Chordata</taxon>
        <taxon>Craniata</taxon>
        <taxon>Vertebrata</taxon>
        <taxon>Euteleostomi</taxon>
        <taxon>Actinopterygii</taxon>
        <taxon>Neopterygii</taxon>
        <taxon>Teleostei</taxon>
        <taxon>Protacanthopterygii</taxon>
        <taxon>Salmoniformes</taxon>
        <taxon>Salmonidae</taxon>
        <taxon>Coregoninae</taxon>
        <taxon>Coregonus</taxon>
    </lineage>
</organism>
<protein>
    <submittedName>
        <fullName evidence="3">Uncharacterized protein</fullName>
    </submittedName>
</protein>
<comment type="caution">
    <text evidence="3">The sequence shown here is derived from an EMBL/GenBank/DDBJ whole genome shotgun (WGS) entry which is preliminary data.</text>
</comment>
<dbReference type="AlphaFoldDB" id="A0AAN8LZB2"/>
<dbReference type="EMBL" id="JAGTTL010000011">
    <property type="protein sequence ID" value="KAK6316002.1"/>
    <property type="molecule type" value="Genomic_DNA"/>
</dbReference>
<accession>A0AAN8LZB2</accession>
<keyword evidence="1" id="KW-0175">Coiled coil</keyword>
<feature type="region of interest" description="Disordered" evidence="2">
    <location>
        <begin position="243"/>
        <end position="282"/>
    </location>
</feature>
<keyword evidence="4" id="KW-1185">Reference proteome</keyword>
<evidence type="ECO:0000313" key="4">
    <source>
        <dbReference type="Proteomes" id="UP001356427"/>
    </source>
</evidence>
<feature type="coiled-coil region" evidence="1">
    <location>
        <begin position="27"/>
        <end position="61"/>
    </location>
</feature>
<evidence type="ECO:0000313" key="3">
    <source>
        <dbReference type="EMBL" id="KAK6316002.1"/>
    </source>
</evidence>
<proteinExistence type="predicted"/>